<reference evidence="1 2" key="1">
    <citation type="submission" date="2016-10" db="EMBL/GenBank/DDBJ databases">
        <title>Genome sequence of the ascomycete fungus Penicillium subrubescens.</title>
        <authorList>
            <person name="De Vries R.P."/>
            <person name="Peng M."/>
            <person name="Dilokpimol A."/>
            <person name="Hilden K."/>
            <person name="Makela M.R."/>
            <person name="Grigoriev I."/>
            <person name="Riley R."/>
            <person name="Granchi Z."/>
        </authorList>
    </citation>
    <scope>NUCLEOTIDE SEQUENCE [LARGE SCALE GENOMIC DNA]</scope>
    <source>
        <strain evidence="1 2">CBS 132785</strain>
    </source>
</reference>
<evidence type="ECO:0000313" key="1">
    <source>
        <dbReference type="EMBL" id="OKO95522.1"/>
    </source>
</evidence>
<dbReference type="AlphaFoldDB" id="A0A1Q5T5M7"/>
<sequence length="57" mass="6519">MERSLRRHAFLMQTWTPGTSTVPIVSVPNPTVQQHLYNAFFVKSKSTGHTCRVMKKS</sequence>
<comment type="caution">
    <text evidence="1">The sequence shown here is derived from an EMBL/GenBank/DDBJ whole genome shotgun (WGS) entry which is preliminary data.</text>
</comment>
<gene>
    <name evidence="1" type="ORF">PENSUB_11034</name>
</gene>
<name>A0A1Q5T5M7_9EURO</name>
<evidence type="ECO:0000313" key="2">
    <source>
        <dbReference type="Proteomes" id="UP000186955"/>
    </source>
</evidence>
<organism evidence="1 2">
    <name type="scientific">Penicillium subrubescens</name>
    <dbReference type="NCBI Taxonomy" id="1316194"/>
    <lineage>
        <taxon>Eukaryota</taxon>
        <taxon>Fungi</taxon>
        <taxon>Dikarya</taxon>
        <taxon>Ascomycota</taxon>
        <taxon>Pezizomycotina</taxon>
        <taxon>Eurotiomycetes</taxon>
        <taxon>Eurotiomycetidae</taxon>
        <taxon>Eurotiales</taxon>
        <taxon>Aspergillaceae</taxon>
        <taxon>Penicillium</taxon>
    </lineage>
</organism>
<proteinExistence type="predicted"/>
<dbReference type="EMBL" id="MNBE01000702">
    <property type="protein sequence ID" value="OKO95522.1"/>
    <property type="molecule type" value="Genomic_DNA"/>
</dbReference>
<protein>
    <submittedName>
        <fullName evidence="1">Uncharacterized protein</fullName>
    </submittedName>
</protein>
<keyword evidence="2" id="KW-1185">Reference proteome</keyword>
<dbReference type="Proteomes" id="UP000186955">
    <property type="component" value="Unassembled WGS sequence"/>
</dbReference>
<accession>A0A1Q5T5M7</accession>